<gene>
    <name evidence="2" type="ORF">RCZ15_16020</name>
    <name evidence="3" type="ORF">RCZ16_16830</name>
</gene>
<evidence type="ECO:0000313" key="2">
    <source>
        <dbReference type="EMBL" id="GJM50629.1"/>
    </source>
</evidence>
<comment type="caution">
    <text evidence="2">The sequence shown here is derived from an EMBL/GenBank/DDBJ whole genome shotgun (WGS) entry which is preliminary data.</text>
</comment>
<dbReference type="RefSeq" id="WP_264845393.1">
    <property type="nucleotide sequence ID" value="NZ_BPMA01000011.1"/>
</dbReference>
<evidence type="ECO:0000259" key="1">
    <source>
        <dbReference type="Pfam" id="PF22481"/>
    </source>
</evidence>
<accession>A0AAV5AVI4</accession>
<evidence type="ECO:0000313" key="4">
    <source>
        <dbReference type="Proteomes" id="UP001207736"/>
    </source>
</evidence>
<dbReference type="InterPro" id="IPR054254">
    <property type="entry name" value="DUF6985"/>
</dbReference>
<dbReference type="EMBL" id="BQKA01000031">
    <property type="protein sequence ID" value="GJM50629.1"/>
    <property type="molecule type" value="Genomic_DNA"/>
</dbReference>
<proteinExistence type="predicted"/>
<dbReference type="EMBL" id="BQKB01000038">
    <property type="protein sequence ID" value="GJM53366.1"/>
    <property type="molecule type" value="Genomic_DNA"/>
</dbReference>
<protein>
    <recommendedName>
        <fullName evidence="1">DUF6985 domain-containing protein</fullName>
    </recommendedName>
</protein>
<sequence length="317" mass="37094">MNDTLKILEQIDKEMSKMLGKSKNKMTDEQFRVFVSEKWQEMDSKKYQIHDAYILIGRMMNEAIWANDPKDLVKWMKEDQKHQSSQKNTIDVVYNYYTGHFIDCKAFAEGLAFFQNEEKSQPEAKSFVELFQNILDNPEVMATYLQDEDNFDDFEVKTIALEEWQDFFGEEEAEIGYEILTKIGDITERETKKHKNGLDFLKNNQMQVLEAILGELLKQYPEMQSRYNYSEADKAEFMPDIINIKGFAELLSPTAIYIFSEYQEDMPYIGISFHCMWEQEHGLGVLICKDRVVLISSADVANDICSVKDDIKAQKKK</sequence>
<evidence type="ECO:0000313" key="5">
    <source>
        <dbReference type="Proteomes" id="UP001208692"/>
    </source>
</evidence>
<dbReference type="Proteomes" id="UP001208692">
    <property type="component" value="Unassembled WGS sequence"/>
</dbReference>
<dbReference type="Pfam" id="PF22481">
    <property type="entry name" value="DUF6985"/>
    <property type="match status" value="1"/>
</dbReference>
<name>A0AAV5AVI4_9FLAO</name>
<organism evidence="2 4">
    <name type="scientific">Capnocytophaga catalasegens</name>
    <dbReference type="NCBI Taxonomy" id="1004260"/>
    <lineage>
        <taxon>Bacteria</taxon>
        <taxon>Pseudomonadati</taxon>
        <taxon>Bacteroidota</taxon>
        <taxon>Flavobacteriia</taxon>
        <taxon>Flavobacteriales</taxon>
        <taxon>Flavobacteriaceae</taxon>
        <taxon>Capnocytophaga</taxon>
    </lineage>
</organism>
<evidence type="ECO:0000313" key="3">
    <source>
        <dbReference type="EMBL" id="GJM53366.1"/>
    </source>
</evidence>
<reference evidence="2 5" key="1">
    <citation type="submission" date="2021-11" db="EMBL/GenBank/DDBJ databases">
        <title>Draft genome sequence of Capnocytophaga sp. strain KC07075 isolated from cat oral cavity.</title>
        <authorList>
            <person name="Suzuki M."/>
            <person name="Imaoka K."/>
            <person name="Kimura M."/>
            <person name="Morikawa S."/>
            <person name="Maeda K."/>
        </authorList>
    </citation>
    <scope>NUCLEOTIDE SEQUENCE</scope>
    <source>
        <strain evidence="2">KC07075</strain>
        <strain evidence="3 5">KC07079</strain>
    </source>
</reference>
<feature type="domain" description="DUF6985" evidence="1">
    <location>
        <begin position="163"/>
        <end position="300"/>
    </location>
</feature>
<dbReference type="Proteomes" id="UP001207736">
    <property type="component" value="Unassembled WGS sequence"/>
</dbReference>
<keyword evidence="5" id="KW-1185">Reference proteome</keyword>
<dbReference type="AlphaFoldDB" id="A0AAV5AVI4"/>